<dbReference type="InterPro" id="IPR030846">
    <property type="entry name" value="DnaG_bac"/>
</dbReference>
<comment type="similarity">
    <text evidence="12 13">Belongs to the DnaG primase family.</text>
</comment>
<dbReference type="InterPro" id="IPR002694">
    <property type="entry name" value="Znf_CHC2"/>
</dbReference>
<dbReference type="InterPro" id="IPR050219">
    <property type="entry name" value="DnaG_primase"/>
</dbReference>
<dbReference type="SMART" id="SM00400">
    <property type="entry name" value="ZnF_CHCC"/>
    <property type="match status" value="1"/>
</dbReference>
<comment type="subunit">
    <text evidence="12">Monomer. Interacts with DnaB.</text>
</comment>
<dbReference type="AlphaFoldDB" id="A0A419EXR3"/>
<dbReference type="InterPro" id="IPR019475">
    <property type="entry name" value="DNA_primase_DnaB-bd"/>
</dbReference>
<evidence type="ECO:0000256" key="13">
    <source>
        <dbReference type="PIRNR" id="PIRNR002811"/>
    </source>
</evidence>
<keyword evidence="1 12" id="KW-0240">DNA-directed RNA polymerase</keyword>
<dbReference type="InterPro" id="IPR013264">
    <property type="entry name" value="DNAG_N"/>
</dbReference>
<dbReference type="GO" id="GO:0008270">
    <property type="term" value="F:zinc ion binding"/>
    <property type="evidence" value="ECO:0007669"/>
    <property type="project" value="UniProtKB-UniRule"/>
</dbReference>
<keyword evidence="10 12" id="KW-0238">DNA-binding</keyword>
<keyword evidence="3 12" id="KW-0808">Transferase</keyword>
<dbReference type="GO" id="GO:0006269">
    <property type="term" value="P:DNA replication, synthesis of primer"/>
    <property type="evidence" value="ECO:0007669"/>
    <property type="project" value="UniProtKB-UniRule"/>
</dbReference>
<dbReference type="Pfam" id="PF10410">
    <property type="entry name" value="DnaB_bind"/>
    <property type="match status" value="1"/>
</dbReference>
<dbReference type="GO" id="GO:0005737">
    <property type="term" value="C:cytoplasm"/>
    <property type="evidence" value="ECO:0007669"/>
    <property type="project" value="TreeGrafter"/>
</dbReference>
<dbReference type="Pfam" id="PF13155">
    <property type="entry name" value="Toprim_2"/>
    <property type="match status" value="1"/>
</dbReference>
<organism evidence="16 17">
    <name type="scientific">Candidatus Abyssobacteria bacterium SURF_17</name>
    <dbReference type="NCBI Taxonomy" id="2093361"/>
    <lineage>
        <taxon>Bacteria</taxon>
        <taxon>Pseudomonadati</taxon>
        <taxon>Candidatus Hydrogenedentota</taxon>
        <taxon>Candidatus Abyssobacteria</taxon>
    </lineage>
</organism>
<dbReference type="FunFam" id="3.90.580.10:FF:000001">
    <property type="entry name" value="DNA primase"/>
    <property type="match status" value="1"/>
</dbReference>
<keyword evidence="9" id="KW-0460">Magnesium</keyword>
<dbReference type="CDD" id="cd03364">
    <property type="entry name" value="TOPRIM_DnaG_primases"/>
    <property type="match status" value="1"/>
</dbReference>
<evidence type="ECO:0000313" key="17">
    <source>
        <dbReference type="Proteomes" id="UP000285961"/>
    </source>
</evidence>
<dbReference type="GO" id="GO:0000428">
    <property type="term" value="C:DNA-directed RNA polymerase complex"/>
    <property type="evidence" value="ECO:0007669"/>
    <property type="project" value="UniProtKB-KW"/>
</dbReference>
<dbReference type="InterPro" id="IPR036977">
    <property type="entry name" value="DNA_primase_Znf_CHC2"/>
</dbReference>
<evidence type="ECO:0000256" key="5">
    <source>
        <dbReference type="ARBA" id="ARBA00022705"/>
    </source>
</evidence>
<evidence type="ECO:0000256" key="7">
    <source>
        <dbReference type="ARBA" id="ARBA00022771"/>
    </source>
</evidence>
<dbReference type="GO" id="GO:1990077">
    <property type="term" value="C:primosome complex"/>
    <property type="evidence" value="ECO:0007669"/>
    <property type="project" value="UniProtKB-KW"/>
</dbReference>
<dbReference type="PANTHER" id="PTHR30313:SF2">
    <property type="entry name" value="DNA PRIMASE"/>
    <property type="match status" value="1"/>
</dbReference>
<evidence type="ECO:0000256" key="8">
    <source>
        <dbReference type="ARBA" id="ARBA00022833"/>
    </source>
</evidence>
<dbReference type="Gene3D" id="3.90.980.10">
    <property type="entry name" value="DNA primase, catalytic core, N-terminal domain"/>
    <property type="match status" value="1"/>
</dbReference>
<sequence>MAYGIPPDTIEHIRSQTDIVQVISEYVALKRAGTNYKACCPFHKEKTPSFIVSPAKQLYHCFGCGAGGNVFGFLMRQEGFTFGEAVRYLAERVGIQIKQVESSSEGRQLREQLFEVCQFATDFYHRGLLKSEQAEKARKYLEERQLSGEAIDRFSLGYAPGGWDVFVAAARKKGFSEDVVLQAGLAKKSAEGHLYDTFRNRVMFPIWALTGKVVAFGGRTLDDDQPKYINSPETPIYQKGQTLYNLHRAKASISNEGSVIVVEGYTDLIRLVLNGIENAVASLGTAFTQAQARLIKRYASEVVLVFDSDIAGIGAAARGIEALLAEDLGVRAVVLPSAKDPDEFVVKHGGEAFRSLVSEAENFIEFHIEQALTGSQSDELESKVKTANTLAALVGIIPNPIRREEYLRLVSGRLGISPDALLQASQKTSSTDRIIEEDVTHFEKQLRHEERECMWLIKLLLERPECREKVKENLDADSVQNAALRELFGAVFACEGHSLDENKLLDRVHSEEAQQVLSRLMFEKAGPELLYPVEWWTAFIKGRQAERTLGELSRKIGEAERSGDLEVLRQLLTRKGEANRRLAEIKREMKEIPVDTIA</sequence>
<accession>A0A419EXR3</accession>
<comment type="cofactor">
    <cofactor evidence="12 13 14">
        <name>Zn(2+)</name>
        <dbReference type="ChEBI" id="CHEBI:29105"/>
    </cofactor>
    <text evidence="12 13 14">Binds 1 zinc ion per monomer.</text>
</comment>
<keyword evidence="5 12" id="KW-0235">DNA replication</keyword>
<dbReference type="Gene3D" id="3.90.580.10">
    <property type="entry name" value="Zinc finger, CHC2-type domain"/>
    <property type="match status" value="1"/>
</dbReference>
<dbReference type="GO" id="GO:0003899">
    <property type="term" value="F:DNA-directed RNA polymerase activity"/>
    <property type="evidence" value="ECO:0007669"/>
    <property type="project" value="UniProtKB-UniRule"/>
</dbReference>
<keyword evidence="11 12" id="KW-0804">Transcription</keyword>
<proteinExistence type="inferred from homology"/>
<keyword evidence="2 12" id="KW-0639">Primosome</keyword>
<dbReference type="SUPFAM" id="SSF57783">
    <property type="entry name" value="Zinc beta-ribbon"/>
    <property type="match status" value="1"/>
</dbReference>
<feature type="zinc finger region" description="CHC2-type" evidence="12 14">
    <location>
        <begin position="40"/>
        <end position="64"/>
    </location>
</feature>
<keyword evidence="6 12" id="KW-0479">Metal-binding</keyword>
<evidence type="ECO:0000259" key="15">
    <source>
        <dbReference type="PROSITE" id="PS50880"/>
    </source>
</evidence>
<dbReference type="InterPro" id="IPR016136">
    <property type="entry name" value="DNA_helicase_N/primase_C"/>
</dbReference>
<dbReference type="InterPro" id="IPR034151">
    <property type="entry name" value="TOPRIM_DnaG_bac"/>
</dbReference>
<dbReference type="Gene3D" id="3.40.1360.10">
    <property type="match status" value="1"/>
</dbReference>
<evidence type="ECO:0000256" key="6">
    <source>
        <dbReference type="ARBA" id="ARBA00022723"/>
    </source>
</evidence>
<evidence type="ECO:0000256" key="9">
    <source>
        <dbReference type="ARBA" id="ARBA00022842"/>
    </source>
</evidence>
<evidence type="ECO:0000256" key="2">
    <source>
        <dbReference type="ARBA" id="ARBA00022515"/>
    </source>
</evidence>
<reference evidence="16 17" key="1">
    <citation type="journal article" date="2017" name="ISME J.">
        <title>Energy and carbon metabolisms in a deep terrestrial subsurface fluid microbial community.</title>
        <authorList>
            <person name="Momper L."/>
            <person name="Jungbluth S.P."/>
            <person name="Lee M.D."/>
            <person name="Amend J.P."/>
        </authorList>
    </citation>
    <scope>NUCLEOTIDE SEQUENCE [LARGE SCALE GENOMIC DNA]</scope>
    <source>
        <strain evidence="16">SURF_17</strain>
    </source>
</reference>
<dbReference type="InterPro" id="IPR006171">
    <property type="entry name" value="TOPRIM_dom"/>
</dbReference>
<keyword evidence="7 12" id="KW-0863">Zinc-finger</keyword>
<dbReference type="GO" id="GO:0003677">
    <property type="term" value="F:DNA binding"/>
    <property type="evidence" value="ECO:0007669"/>
    <property type="project" value="UniProtKB-KW"/>
</dbReference>
<dbReference type="EC" id="2.7.7.101" evidence="12"/>
<keyword evidence="4 12" id="KW-0548">Nucleotidyltransferase</keyword>
<evidence type="ECO:0000256" key="11">
    <source>
        <dbReference type="ARBA" id="ARBA00023163"/>
    </source>
</evidence>
<protein>
    <recommendedName>
        <fullName evidence="12 13">DNA primase</fullName>
        <ecNumber evidence="12">2.7.7.101</ecNumber>
    </recommendedName>
</protein>
<dbReference type="SUPFAM" id="SSF56731">
    <property type="entry name" value="DNA primase core"/>
    <property type="match status" value="1"/>
</dbReference>
<feature type="domain" description="Toprim" evidence="15">
    <location>
        <begin position="257"/>
        <end position="338"/>
    </location>
</feature>
<evidence type="ECO:0000256" key="4">
    <source>
        <dbReference type="ARBA" id="ARBA00022695"/>
    </source>
</evidence>
<comment type="caution">
    <text evidence="16">The sequence shown here is derived from an EMBL/GenBank/DDBJ whole genome shotgun (WGS) entry which is preliminary data.</text>
</comment>
<dbReference type="Proteomes" id="UP000285961">
    <property type="component" value="Unassembled WGS sequence"/>
</dbReference>
<dbReference type="PANTHER" id="PTHR30313">
    <property type="entry name" value="DNA PRIMASE"/>
    <property type="match status" value="1"/>
</dbReference>
<dbReference type="SMART" id="SM00493">
    <property type="entry name" value="TOPRIM"/>
    <property type="match status" value="1"/>
</dbReference>
<comment type="function">
    <text evidence="12 13">RNA polymerase that catalyzes the synthesis of short RNA molecules used as primers for DNA polymerase during DNA replication.</text>
</comment>
<comment type="domain">
    <text evidence="12">Contains an N-terminal zinc-binding domain, a central core domain that contains the primase activity, and a C-terminal DnaB-binding domain.</text>
</comment>
<dbReference type="NCBIfam" id="TIGR01391">
    <property type="entry name" value="dnaG"/>
    <property type="match status" value="1"/>
</dbReference>
<evidence type="ECO:0000256" key="14">
    <source>
        <dbReference type="PIRSR" id="PIRSR002811-1"/>
    </source>
</evidence>
<dbReference type="FunFam" id="3.90.980.10:FF:000001">
    <property type="entry name" value="DNA primase"/>
    <property type="match status" value="1"/>
</dbReference>
<dbReference type="PROSITE" id="PS50880">
    <property type="entry name" value="TOPRIM"/>
    <property type="match status" value="1"/>
</dbReference>
<evidence type="ECO:0000256" key="10">
    <source>
        <dbReference type="ARBA" id="ARBA00023125"/>
    </source>
</evidence>
<dbReference type="InterPro" id="IPR006295">
    <property type="entry name" value="DNA_primase_DnaG"/>
</dbReference>
<comment type="catalytic activity">
    <reaction evidence="12">
        <text>ssDNA + n NTP = ssDNA/pppN(pN)n-1 hybrid + (n-1) diphosphate.</text>
        <dbReference type="EC" id="2.7.7.101"/>
    </reaction>
</comment>
<name>A0A419EXR3_9BACT</name>
<dbReference type="EMBL" id="QZKI01000078">
    <property type="protein sequence ID" value="RJP69740.1"/>
    <property type="molecule type" value="Genomic_DNA"/>
</dbReference>
<evidence type="ECO:0000313" key="16">
    <source>
        <dbReference type="EMBL" id="RJP69740.1"/>
    </source>
</evidence>
<evidence type="ECO:0000256" key="3">
    <source>
        <dbReference type="ARBA" id="ARBA00022679"/>
    </source>
</evidence>
<dbReference type="InterPro" id="IPR037068">
    <property type="entry name" value="DNA_primase_core_N_sf"/>
</dbReference>
<gene>
    <name evidence="12" type="primary">dnaG</name>
    <name evidence="16" type="ORF">C4532_10370</name>
</gene>
<dbReference type="PIRSF" id="PIRSF002811">
    <property type="entry name" value="DnaG"/>
    <property type="match status" value="1"/>
</dbReference>
<dbReference type="HAMAP" id="MF_00974">
    <property type="entry name" value="DNA_primase_DnaG"/>
    <property type="match status" value="1"/>
</dbReference>
<evidence type="ECO:0000256" key="1">
    <source>
        <dbReference type="ARBA" id="ARBA00022478"/>
    </source>
</evidence>
<dbReference type="Gene3D" id="1.10.860.10">
    <property type="entry name" value="DNAb Helicase, Chain A"/>
    <property type="match status" value="1"/>
</dbReference>
<evidence type="ECO:0000256" key="12">
    <source>
        <dbReference type="HAMAP-Rule" id="MF_00974"/>
    </source>
</evidence>
<dbReference type="Pfam" id="PF08275">
    <property type="entry name" value="DNAG_N"/>
    <property type="match status" value="1"/>
</dbReference>
<keyword evidence="8 12" id="KW-0862">Zinc</keyword>
<dbReference type="Pfam" id="PF01807">
    <property type="entry name" value="Zn_ribbon_DnaG"/>
    <property type="match status" value="1"/>
</dbReference>